<evidence type="ECO:0000313" key="4">
    <source>
        <dbReference type="Proteomes" id="UP001500620"/>
    </source>
</evidence>
<keyword evidence="2" id="KW-0472">Membrane</keyword>
<evidence type="ECO:0000313" key="3">
    <source>
        <dbReference type="EMBL" id="GAA4244970.1"/>
    </source>
</evidence>
<accession>A0ABP8CYK5</accession>
<proteinExistence type="predicted"/>
<organism evidence="3 4">
    <name type="scientific">Dactylosporangium darangshiense</name>
    <dbReference type="NCBI Taxonomy" id="579108"/>
    <lineage>
        <taxon>Bacteria</taxon>
        <taxon>Bacillati</taxon>
        <taxon>Actinomycetota</taxon>
        <taxon>Actinomycetes</taxon>
        <taxon>Micromonosporales</taxon>
        <taxon>Micromonosporaceae</taxon>
        <taxon>Dactylosporangium</taxon>
    </lineage>
</organism>
<keyword evidence="2" id="KW-1133">Transmembrane helix</keyword>
<feature type="compositionally biased region" description="Basic and acidic residues" evidence="1">
    <location>
        <begin position="279"/>
        <end position="288"/>
    </location>
</feature>
<feature type="transmembrane region" description="Helical" evidence="2">
    <location>
        <begin position="41"/>
        <end position="62"/>
    </location>
</feature>
<dbReference type="Proteomes" id="UP001500620">
    <property type="component" value="Unassembled WGS sequence"/>
</dbReference>
<name>A0ABP8CYK5_9ACTN</name>
<evidence type="ECO:0000256" key="2">
    <source>
        <dbReference type="SAM" id="Phobius"/>
    </source>
</evidence>
<sequence length="337" mass="34922">MDGGAVHALLKTVADSEAPATTVDIGRAAATGRRNARLRQAAIACAAALTALVIVAGAGLMIGSRPERTSPPLEVAAPASFETLVQYAEFGWLPDGLTDRTTRTEPDVQRLVASATSKTGVDARMVELAAVPAGHTIELEGGSDADPVLGRPARWGVVEGGTALQWQYAPGAWASVTVWDATDPRAVARHVAESARFGVNRAIRLPVRATGLPQPFQLASVVVSQSTATGGWSAELGYSDTGKRTDLGDWPLSMLALNSSMRTGDGGTVGDPNTTLDGHPARRTDGADGGKGLQVFDVDGVYLELATHAPATTGRLPGGLDGLFRGLQVARDPAGWF</sequence>
<gene>
    <name evidence="3" type="ORF">GCM10022255_010240</name>
</gene>
<keyword evidence="2" id="KW-0812">Transmembrane</keyword>
<protein>
    <submittedName>
        <fullName evidence="3">Uncharacterized protein</fullName>
    </submittedName>
</protein>
<keyword evidence="4" id="KW-1185">Reference proteome</keyword>
<feature type="region of interest" description="Disordered" evidence="1">
    <location>
        <begin position="263"/>
        <end position="290"/>
    </location>
</feature>
<reference evidence="4" key="1">
    <citation type="journal article" date="2019" name="Int. J. Syst. Evol. Microbiol.">
        <title>The Global Catalogue of Microorganisms (GCM) 10K type strain sequencing project: providing services to taxonomists for standard genome sequencing and annotation.</title>
        <authorList>
            <consortium name="The Broad Institute Genomics Platform"/>
            <consortium name="The Broad Institute Genome Sequencing Center for Infectious Disease"/>
            <person name="Wu L."/>
            <person name="Ma J."/>
        </authorList>
    </citation>
    <scope>NUCLEOTIDE SEQUENCE [LARGE SCALE GENOMIC DNA]</scope>
    <source>
        <strain evidence="4">JCM 17441</strain>
    </source>
</reference>
<comment type="caution">
    <text evidence="3">The sequence shown here is derived from an EMBL/GenBank/DDBJ whole genome shotgun (WGS) entry which is preliminary data.</text>
</comment>
<evidence type="ECO:0000256" key="1">
    <source>
        <dbReference type="SAM" id="MobiDB-lite"/>
    </source>
</evidence>
<dbReference type="EMBL" id="BAABAT010000002">
    <property type="protein sequence ID" value="GAA4244970.1"/>
    <property type="molecule type" value="Genomic_DNA"/>
</dbReference>